<dbReference type="AlphaFoldDB" id="A0A554NFK8"/>
<evidence type="ECO:0000313" key="2">
    <source>
        <dbReference type="Proteomes" id="UP000319894"/>
    </source>
</evidence>
<proteinExistence type="predicted"/>
<accession>A0A554NFK8</accession>
<dbReference type="Proteomes" id="UP000319894">
    <property type="component" value="Unassembled WGS sequence"/>
</dbReference>
<organism evidence="1 2">
    <name type="scientific">Haloglomus irregulare</name>
    <dbReference type="NCBI Taxonomy" id="2234134"/>
    <lineage>
        <taxon>Archaea</taxon>
        <taxon>Methanobacteriati</taxon>
        <taxon>Methanobacteriota</taxon>
        <taxon>Stenosarchaea group</taxon>
        <taxon>Halobacteria</taxon>
        <taxon>Halobacteriales</taxon>
        <taxon>Natronomonadaceae</taxon>
        <taxon>Haloglomus</taxon>
    </lineage>
</organism>
<dbReference type="InParanoid" id="A0A554NFK8"/>
<evidence type="ECO:0000313" key="1">
    <source>
        <dbReference type="EMBL" id="TSD16173.1"/>
    </source>
</evidence>
<comment type="caution">
    <text evidence="1">The sequence shown here is derived from an EMBL/GenBank/DDBJ whole genome shotgun (WGS) entry which is preliminary data.</text>
</comment>
<gene>
    <name evidence="1" type="ORF">DP107_03150</name>
</gene>
<dbReference type="EMBL" id="QMDX01000001">
    <property type="protein sequence ID" value="TSD16173.1"/>
    <property type="molecule type" value="Genomic_DNA"/>
</dbReference>
<name>A0A554NFK8_9EURY</name>
<sequence length="68" mass="7480">MVVVNVERLRMHFVQALTRTRDADVRRHVAAALAELSPSGKPPLITCPRCGAVGLPERISDHDCTEES</sequence>
<protein>
    <submittedName>
        <fullName evidence="1">Uncharacterized protein</fullName>
    </submittedName>
</protein>
<keyword evidence="2" id="KW-1185">Reference proteome</keyword>
<reference evidence="1 2" key="1">
    <citation type="submission" date="2018-06" db="EMBL/GenBank/DDBJ databases">
        <title>Natronomonas sp. F16-60 a new haloarchaeon isolated from a solar saltern of Isla Cristina, Huelva, Spain.</title>
        <authorList>
            <person name="Duran-Viseras A."/>
            <person name="Sanchez-Porro C."/>
            <person name="Ventosa A."/>
        </authorList>
    </citation>
    <scope>NUCLEOTIDE SEQUENCE [LARGE SCALE GENOMIC DNA]</scope>
    <source>
        <strain evidence="1 2">F16-60</strain>
    </source>
</reference>